<dbReference type="InterPro" id="IPR017853">
    <property type="entry name" value="GH"/>
</dbReference>
<evidence type="ECO:0000256" key="2">
    <source>
        <dbReference type="SAM" id="Phobius"/>
    </source>
</evidence>
<keyword evidence="4" id="KW-1185">Reference proteome</keyword>
<keyword evidence="2" id="KW-1133">Transmembrane helix</keyword>
<name>A0AA85K5A8_TRIRE</name>
<dbReference type="InterPro" id="IPR031984">
    <property type="entry name" value="SLC3A2_N"/>
</dbReference>
<dbReference type="GO" id="GO:0005975">
    <property type="term" value="P:carbohydrate metabolic process"/>
    <property type="evidence" value="ECO:0007669"/>
    <property type="project" value="InterPro"/>
</dbReference>
<dbReference type="GO" id="GO:1904273">
    <property type="term" value="P:L-alanine import across plasma membrane"/>
    <property type="evidence" value="ECO:0007669"/>
    <property type="project" value="TreeGrafter"/>
</dbReference>
<dbReference type="GO" id="GO:0015190">
    <property type="term" value="F:L-leucine transmembrane transporter activity"/>
    <property type="evidence" value="ECO:0007669"/>
    <property type="project" value="TreeGrafter"/>
</dbReference>
<sequence>MNDFVVYLDDPKQQQQQQQQQLQAKTDQTPTNNSNGQEKSAEKNSTSNNIDNNSKSGNPLENKTLLETNESDEANQGEKYRLLTSEDLIQLDENSPKWKRIRIGLLIAFWIIWFGLLIGTIVYVIVGPKCATIPKLPFWKSTVGYWVDVFAFKDTTGDLVGDLNGFISEAEYIKNVIGAGYVILGPITKGFYNNRHKIFGLVEDYDAVDETLGTMDDFRRLIKRFHKLGIKVILTFNFNGISVEHKWIAEKKAKLTKLPSNFGKGYSRYGQELGVDIENEKYYSVFGWPSVDLDLTDSSTQKAIFDSIGHWMREGIDGILLDNCAFFNEIMESTEGTRTTKNAWFSGYPNRQLFVNTSVNFVGQVKKEIDSWSQKTGKEKLLAVSAGDVGYGTMDGPDSMLMFRDVADLIMNREFVTNKGWKTGNPRNNLNLTNYLSYTNDDMMRSGLSTANPSEPLSWNLLDLAATFLLPGSPVVYYGTELGIANSHLRYRPDSFYPKDRQLYLSPNDVSLLAHLPMPWNSNGKMFSEAINDTSFADHLRNYQITNTVESYLAEGHGESVLSFINNLVALYTSSSLKWATVEPIPYPPQYSQAIFGLFARKAKDFPTLIVAIMKPLTSEYVILDFTSMCSTLTPRIVFPSNGYLLVNTTLPSAKIYVGEYVTSGQIFVFQCN</sequence>
<feature type="domain" description="Glycosyl hydrolase family 13 catalytic" evidence="3">
    <location>
        <begin position="144"/>
        <end position="541"/>
    </location>
</feature>
<feature type="transmembrane region" description="Helical" evidence="2">
    <location>
        <begin position="103"/>
        <end position="126"/>
    </location>
</feature>
<feature type="region of interest" description="Disordered" evidence="1">
    <location>
        <begin position="1"/>
        <end position="62"/>
    </location>
</feature>
<feature type="compositionally biased region" description="Polar residues" evidence="1">
    <location>
        <begin position="24"/>
        <end position="62"/>
    </location>
</feature>
<dbReference type="GO" id="GO:0016324">
    <property type="term" value="C:apical plasma membrane"/>
    <property type="evidence" value="ECO:0007669"/>
    <property type="project" value="TreeGrafter"/>
</dbReference>
<dbReference type="Pfam" id="PF16028">
    <property type="entry name" value="SLC3A2_N"/>
    <property type="match status" value="1"/>
</dbReference>
<dbReference type="InterPro" id="IPR006047">
    <property type="entry name" value="GH13_cat_dom"/>
</dbReference>
<dbReference type="Gene3D" id="3.20.20.80">
    <property type="entry name" value="Glycosidases"/>
    <property type="match status" value="2"/>
</dbReference>
<dbReference type="SMART" id="SM00642">
    <property type="entry name" value="Aamy"/>
    <property type="match status" value="1"/>
</dbReference>
<keyword evidence="2" id="KW-0812">Transmembrane</keyword>
<dbReference type="PANTHER" id="PTHR46673">
    <property type="entry name" value="4F2 CELL-SURFACE ANTIGEN HEAVY CHAIN"/>
    <property type="match status" value="1"/>
</dbReference>
<dbReference type="PANTHER" id="PTHR46673:SF1">
    <property type="entry name" value="4F2 CELL-SURFACE ANTIGEN HEAVY CHAIN"/>
    <property type="match status" value="1"/>
</dbReference>
<protein>
    <recommendedName>
        <fullName evidence="3">Glycosyl hydrolase family 13 catalytic domain-containing protein</fullName>
    </recommendedName>
</protein>
<dbReference type="InterPro" id="IPR042280">
    <property type="entry name" value="SLC3A2"/>
</dbReference>
<keyword evidence="2" id="KW-0472">Membrane</keyword>
<dbReference type="GO" id="GO:1903801">
    <property type="term" value="P:L-leucine import across plasma membrane"/>
    <property type="evidence" value="ECO:0007669"/>
    <property type="project" value="TreeGrafter"/>
</dbReference>
<dbReference type="Pfam" id="PF00128">
    <property type="entry name" value="Alpha-amylase"/>
    <property type="match status" value="1"/>
</dbReference>
<proteinExistence type="predicted"/>
<dbReference type="GO" id="GO:0015823">
    <property type="term" value="P:phenylalanine transport"/>
    <property type="evidence" value="ECO:0007669"/>
    <property type="project" value="TreeGrafter"/>
</dbReference>
<evidence type="ECO:0000313" key="5">
    <source>
        <dbReference type="WBParaSite" id="TREG1_64520.1"/>
    </source>
</evidence>
<dbReference type="GO" id="GO:0015180">
    <property type="term" value="F:L-alanine transmembrane transporter activity"/>
    <property type="evidence" value="ECO:0007669"/>
    <property type="project" value="TreeGrafter"/>
</dbReference>
<reference evidence="5" key="2">
    <citation type="submission" date="2023-11" db="UniProtKB">
        <authorList>
            <consortium name="WormBaseParasite"/>
        </authorList>
    </citation>
    <scope>IDENTIFICATION</scope>
</reference>
<dbReference type="SUPFAM" id="SSF51445">
    <property type="entry name" value="(Trans)glycosidases"/>
    <property type="match status" value="1"/>
</dbReference>
<dbReference type="WBParaSite" id="TREG1_64520.1">
    <property type="protein sequence ID" value="TREG1_64520.1"/>
    <property type="gene ID" value="TREG1_64520"/>
</dbReference>
<evidence type="ECO:0000313" key="4">
    <source>
        <dbReference type="Proteomes" id="UP000050795"/>
    </source>
</evidence>
<evidence type="ECO:0000256" key="1">
    <source>
        <dbReference type="SAM" id="MobiDB-lite"/>
    </source>
</evidence>
<dbReference type="AlphaFoldDB" id="A0AA85K5A8"/>
<organism evidence="4 5">
    <name type="scientific">Trichobilharzia regenti</name>
    <name type="common">Nasal bird schistosome</name>
    <dbReference type="NCBI Taxonomy" id="157069"/>
    <lineage>
        <taxon>Eukaryota</taxon>
        <taxon>Metazoa</taxon>
        <taxon>Spiralia</taxon>
        <taxon>Lophotrochozoa</taxon>
        <taxon>Platyhelminthes</taxon>
        <taxon>Trematoda</taxon>
        <taxon>Digenea</taxon>
        <taxon>Strigeidida</taxon>
        <taxon>Schistosomatoidea</taxon>
        <taxon>Schistosomatidae</taxon>
        <taxon>Trichobilharzia</taxon>
    </lineage>
</organism>
<dbReference type="Proteomes" id="UP000050795">
    <property type="component" value="Unassembled WGS sequence"/>
</dbReference>
<accession>A0AA85K5A8</accession>
<dbReference type="GO" id="GO:0015173">
    <property type="term" value="F:aromatic amino acid transmembrane transporter activity"/>
    <property type="evidence" value="ECO:0007669"/>
    <property type="project" value="TreeGrafter"/>
</dbReference>
<evidence type="ECO:0000259" key="3">
    <source>
        <dbReference type="SMART" id="SM00642"/>
    </source>
</evidence>
<reference evidence="4" key="1">
    <citation type="submission" date="2022-06" db="EMBL/GenBank/DDBJ databases">
        <authorList>
            <person name="Berger JAMES D."/>
            <person name="Berger JAMES D."/>
        </authorList>
    </citation>
    <scope>NUCLEOTIDE SEQUENCE [LARGE SCALE GENOMIC DNA]</scope>
</reference>
<feature type="compositionally biased region" description="Low complexity" evidence="1">
    <location>
        <begin position="13"/>
        <end position="23"/>
    </location>
</feature>
<dbReference type="GO" id="GO:0016323">
    <property type="term" value="C:basolateral plasma membrane"/>
    <property type="evidence" value="ECO:0007669"/>
    <property type="project" value="TreeGrafter"/>
</dbReference>